<dbReference type="AlphaFoldDB" id="A0A1L8CT36"/>
<comment type="caution">
    <text evidence="1">The sequence shown here is derived from an EMBL/GenBank/DDBJ whole genome shotgun (WGS) entry which is preliminary data.</text>
</comment>
<sequence>MFLHLGSDVVVPGKEVIGIFDLETVPEKVSLKLLNNISFRFPIEKIGGEPYKSLVLTNNKIYLTPISSLTLKKRWDNLELFYEEEDHR</sequence>
<proteinExistence type="predicted"/>
<evidence type="ECO:0000313" key="1">
    <source>
        <dbReference type="EMBL" id="GAV22100.1"/>
    </source>
</evidence>
<dbReference type="Proteomes" id="UP000187485">
    <property type="component" value="Unassembled WGS sequence"/>
</dbReference>
<name>A0A1L8CT36_9THEO</name>
<organism evidence="1 2">
    <name type="scientific">Carboxydothermus pertinax</name>
    <dbReference type="NCBI Taxonomy" id="870242"/>
    <lineage>
        <taxon>Bacteria</taxon>
        <taxon>Bacillati</taxon>
        <taxon>Bacillota</taxon>
        <taxon>Clostridia</taxon>
        <taxon>Thermoanaerobacterales</taxon>
        <taxon>Thermoanaerobacteraceae</taxon>
        <taxon>Carboxydothermus</taxon>
    </lineage>
</organism>
<reference evidence="2" key="1">
    <citation type="submission" date="2016-12" db="EMBL/GenBank/DDBJ databases">
        <title>Draft Genome Sequences od Carboxydothermus pertinax and islandicus, Hydrogenogenic Carboxydotrophic Bacteria.</title>
        <authorList>
            <person name="Fukuyama Y."/>
            <person name="Ohmae K."/>
            <person name="Yoneda Y."/>
            <person name="Yoshida T."/>
            <person name="Sako Y."/>
        </authorList>
    </citation>
    <scope>NUCLEOTIDE SEQUENCE [LARGE SCALE GENOMIC DNA]</scope>
    <source>
        <strain evidence="2">Ug1</strain>
    </source>
</reference>
<dbReference type="RefSeq" id="WP_075858545.1">
    <property type="nucleotide sequence ID" value="NZ_BDJK01000009.1"/>
</dbReference>
<keyword evidence="2" id="KW-1185">Reference proteome</keyword>
<evidence type="ECO:0000313" key="2">
    <source>
        <dbReference type="Proteomes" id="UP000187485"/>
    </source>
</evidence>
<dbReference type="OrthoDB" id="9811390at2"/>
<protein>
    <recommendedName>
        <fullName evidence="3">DUF370 domain-containing protein</fullName>
    </recommendedName>
</protein>
<evidence type="ECO:0008006" key="3">
    <source>
        <dbReference type="Google" id="ProtNLM"/>
    </source>
</evidence>
<accession>A0A1L8CT36</accession>
<gene>
    <name evidence="1" type="ORF">cpu_06100</name>
</gene>
<dbReference type="NCBIfam" id="NF046065">
    <property type="entry name" value="MtxRegRemB"/>
    <property type="match status" value="1"/>
</dbReference>
<dbReference type="STRING" id="870242.cpu_06100"/>
<dbReference type="EMBL" id="BDJK01000009">
    <property type="protein sequence ID" value="GAV22100.1"/>
    <property type="molecule type" value="Genomic_DNA"/>
</dbReference>